<name>A0A2N9E1Q6_FAGSY</name>
<proteinExistence type="predicted"/>
<keyword evidence="3" id="KW-0238">DNA-binding</keyword>
<feature type="region of interest" description="Disordered" evidence="7">
    <location>
        <begin position="30"/>
        <end position="105"/>
    </location>
</feature>
<evidence type="ECO:0000256" key="4">
    <source>
        <dbReference type="ARBA" id="ARBA00023163"/>
    </source>
</evidence>
<evidence type="ECO:0000313" key="9">
    <source>
        <dbReference type="EMBL" id="SPC72816.1"/>
    </source>
</evidence>
<dbReference type="InterPro" id="IPR044759">
    <property type="entry name" value="bZIP_RF2"/>
</dbReference>
<keyword evidence="2" id="KW-0805">Transcription regulation</keyword>
<dbReference type="GO" id="GO:0003677">
    <property type="term" value="F:DNA binding"/>
    <property type="evidence" value="ECO:0007669"/>
    <property type="project" value="UniProtKB-KW"/>
</dbReference>
<protein>
    <recommendedName>
        <fullName evidence="8">BZIP domain-containing protein</fullName>
    </recommendedName>
</protein>
<dbReference type="Gene3D" id="1.20.5.170">
    <property type="match status" value="1"/>
</dbReference>
<feature type="coiled-coil region" evidence="6">
    <location>
        <begin position="425"/>
        <end position="480"/>
    </location>
</feature>
<feature type="region of interest" description="Disordered" evidence="7">
    <location>
        <begin position="263"/>
        <end position="289"/>
    </location>
</feature>
<feature type="compositionally biased region" description="Polar residues" evidence="7">
    <location>
        <begin position="43"/>
        <end position="53"/>
    </location>
</feature>
<dbReference type="EMBL" id="OIVN01000025">
    <property type="protein sequence ID" value="SPC72816.1"/>
    <property type="molecule type" value="Genomic_DNA"/>
</dbReference>
<accession>A0A2N9E1Q6</accession>
<keyword evidence="6" id="KW-0175">Coiled coil</keyword>
<dbReference type="PANTHER" id="PTHR13690">
    <property type="entry name" value="TRANSCRIPTION FACTOR POSF21-RELATED"/>
    <property type="match status" value="1"/>
</dbReference>
<dbReference type="PROSITE" id="PS50217">
    <property type="entry name" value="BZIP"/>
    <property type="match status" value="1"/>
</dbReference>
<reference evidence="9" key="1">
    <citation type="submission" date="2018-02" db="EMBL/GenBank/DDBJ databases">
        <authorList>
            <person name="Cohen D.B."/>
            <person name="Kent A.D."/>
        </authorList>
    </citation>
    <scope>NUCLEOTIDE SEQUENCE</scope>
</reference>
<dbReference type="Pfam" id="PF00170">
    <property type="entry name" value="bZIP_1"/>
    <property type="match status" value="1"/>
</dbReference>
<dbReference type="AlphaFoldDB" id="A0A2N9E1Q6"/>
<evidence type="ECO:0000256" key="1">
    <source>
        <dbReference type="ARBA" id="ARBA00004123"/>
    </source>
</evidence>
<feature type="compositionally biased region" description="Polar residues" evidence="7">
    <location>
        <begin position="278"/>
        <end position="288"/>
    </location>
</feature>
<comment type="subcellular location">
    <subcellularLocation>
        <location evidence="1">Nucleus</location>
    </subcellularLocation>
</comment>
<dbReference type="GO" id="GO:0005634">
    <property type="term" value="C:nucleus"/>
    <property type="evidence" value="ECO:0007669"/>
    <property type="project" value="UniProtKB-SubCell"/>
</dbReference>
<gene>
    <name evidence="9" type="ORF">FSB_LOCUS698</name>
</gene>
<organism evidence="9">
    <name type="scientific">Fagus sylvatica</name>
    <name type="common">Beechnut</name>
    <dbReference type="NCBI Taxonomy" id="28930"/>
    <lineage>
        <taxon>Eukaryota</taxon>
        <taxon>Viridiplantae</taxon>
        <taxon>Streptophyta</taxon>
        <taxon>Embryophyta</taxon>
        <taxon>Tracheophyta</taxon>
        <taxon>Spermatophyta</taxon>
        <taxon>Magnoliopsida</taxon>
        <taxon>eudicotyledons</taxon>
        <taxon>Gunneridae</taxon>
        <taxon>Pentapetalae</taxon>
        <taxon>rosids</taxon>
        <taxon>fabids</taxon>
        <taxon>Fagales</taxon>
        <taxon>Fagaceae</taxon>
        <taxon>Fagus</taxon>
    </lineage>
</organism>
<dbReference type="InterPro" id="IPR046347">
    <property type="entry name" value="bZIP_sf"/>
</dbReference>
<sequence>MGGTNENGSAMQGLQSTFGLKLQNQFDVQNFNGSQKGVPVRQLPQNLSPGSDNSIKRPGIPPSHPNNLVSSMQYPHFTGSRPVGRQPGSQSLSPGPSHSRSLSQPSFFMLDSLPPLSPLPSMSSLSDPIATDVSMDESVVNSHVQQLPLPGGNGGNAFRVGEGLPPRRGHRRSNSDNLPLGFSAMIQSSPQLIPIGNRGVLDRSVSGRENMGVEKPIQLVFKGDLKRDRDGNNIADGIGEGKLEGEVVDDLFNAYMDLDNIDKMNSSGNEEKDLDSRASGSKTNGCDSSDNEVESCINGYANSLQGLSSSFANESREGKRIAGGDTKPIVRHQRSVSMDSYMDSLYFDDESPKLPPLGTGVGQQSPSNAIDGNSANFSAEFGNVEFSDTELRKIRENAKLTEIALSDPRRAKRILANRQSAARSKDRKMRHTADLEQKAQTLETENTTLSAEVTKLQRESHALKSENKELKFRLQAMEQESKLKDALNETLTAEVQRLRLTAAECGGEGYLANLMAQQLSINQQMFQLQHPQSRQLYHLSPEQQQLLQQRAQLQPQQPHHNELQPQKQNGDTAEEANQ</sequence>
<dbReference type="GO" id="GO:0003700">
    <property type="term" value="F:DNA-binding transcription factor activity"/>
    <property type="evidence" value="ECO:0007669"/>
    <property type="project" value="InterPro"/>
</dbReference>
<dbReference type="CDD" id="cd14703">
    <property type="entry name" value="bZIP_plant_RF2"/>
    <property type="match status" value="1"/>
</dbReference>
<evidence type="ECO:0000259" key="8">
    <source>
        <dbReference type="PROSITE" id="PS50217"/>
    </source>
</evidence>
<dbReference type="InterPro" id="IPR004827">
    <property type="entry name" value="bZIP"/>
</dbReference>
<evidence type="ECO:0000256" key="2">
    <source>
        <dbReference type="ARBA" id="ARBA00023015"/>
    </source>
</evidence>
<evidence type="ECO:0000256" key="5">
    <source>
        <dbReference type="ARBA" id="ARBA00023242"/>
    </source>
</evidence>
<evidence type="ECO:0000256" key="3">
    <source>
        <dbReference type="ARBA" id="ARBA00023125"/>
    </source>
</evidence>
<feature type="compositionally biased region" description="Low complexity" evidence="7">
    <location>
        <begin position="546"/>
        <end position="558"/>
    </location>
</feature>
<feature type="compositionally biased region" description="Low complexity" evidence="7">
    <location>
        <begin position="84"/>
        <end position="105"/>
    </location>
</feature>
<feature type="domain" description="BZIP" evidence="8">
    <location>
        <begin position="407"/>
        <end position="470"/>
    </location>
</feature>
<evidence type="ECO:0000256" key="7">
    <source>
        <dbReference type="SAM" id="MobiDB-lite"/>
    </source>
</evidence>
<keyword evidence="5" id="KW-0539">Nucleus</keyword>
<dbReference type="PANTHER" id="PTHR13690:SF105">
    <property type="entry name" value="TRANSCRIPTION FACTOR POSF21-RELATED"/>
    <property type="match status" value="1"/>
</dbReference>
<dbReference type="SUPFAM" id="SSF57959">
    <property type="entry name" value="Leucine zipper domain"/>
    <property type="match status" value="1"/>
</dbReference>
<evidence type="ECO:0000256" key="6">
    <source>
        <dbReference type="SAM" id="Coils"/>
    </source>
</evidence>
<keyword evidence="4" id="KW-0804">Transcription</keyword>
<dbReference type="SMART" id="SM00338">
    <property type="entry name" value="BRLZ"/>
    <property type="match status" value="1"/>
</dbReference>
<feature type="region of interest" description="Disordered" evidence="7">
    <location>
        <begin position="546"/>
        <end position="578"/>
    </location>
</feature>